<proteinExistence type="inferred from homology"/>
<evidence type="ECO:0000256" key="9">
    <source>
        <dbReference type="PROSITE-ProRule" id="PRU00703"/>
    </source>
</evidence>
<dbReference type="CDD" id="cd04590">
    <property type="entry name" value="CBS_pair_CorC_HlyC_assoc"/>
    <property type="match status" value="1"/>
</dbReference>
<dbReference type="SMART" id="SM01091">
    <property type="entry name" value="CorC_HlyC"/>
    <property type="match status" value="1"/>
</dbReference>
<evidence type="ECO:0000256" key="7">
    <source>
        <dbReference type="ARBA" id="ARBA00023122"/>
    </source>
</evidence>
<sequence length="455" mass="50482">MNSTLSNVLIAVLLLAANAFYVAAEFALVRSRGFRIKAMVEKRRFGADLVQHILGNVEAYLACCQLGITMASLGLGWVGEPTVSALLAPVLQPMGLSESAQHFIAFLGGFLFFSSLHIVIGEQVPKTLAIRQPEPVSQWIAYPLHLSFILLYPLNWLLNQASRGILRLLGVEENSEHEILTDVEIEGLVGESAEHGKIESGEAEYIQNVFRFGELVVSDVMVHRTSMVTINADQPTEQLVKEVLATEYTRVPLWRDKPENIIGVLHAKDLLRALRAADGDASKLDIAKILLQPWFVPEMRPVSEQLKAFRTRKTHFALVVDEYGEVEGMVTLEDILEEIVGDISDEHDVVVAGVRTQPDGSVVVDGSVPIRDLNRAMDWNLPDEEATTVAGLVIHEARSIPERGQNFTFHGFRFRVLRRERNRITALRISPVPGEGAVEIVEKKKLRKARAGPAL</sequence>
<dbReference type="Gene3D" id="3.30.465.10">
    <property type="match status" value="1"/>
</dbReference>
<evidence type="ECO:0000259" key="13">
    <source>
        <dbReference type="PROSITE" id="PS51846"/>
    </source>
</evidence>
<dbReference type="FunFam" id="3.10.580.10:FF:000002">
    <property type="entry name" value="Magnesium/cobalt efflux protein CorC"/>
    <property type="match status" value="1"/>
</dbReference>
<feature type="domain" description="CBS" evidence="12">
    <location>
        <begin position="286"/>
        <end position="349"/>
    </location>
</feature>
<keyword evidence="6 10" id="KW-1133">Transmembrane helix</keyword>
<dbReference type="SUPFAM" id="SSF56176">
    <property type="entry name" value="FAD-binding/transporter-associated domain-like"/>
    <property type="match status" value="1"/>
</dbReference>
<evidence type="ECO:0000313" key="17">
    <source>
        <dbReference type="Proteomes" id="UP000256343"/>
    </source>
</evidence>
<feature type="transmembrane region" description="Helical" evidence="11">
    <location>
        <begin position="140"/>
        <end position="158"/>
    </location>
</feature>
<evidence type="ECO:0000256" key="11">
    <source>
        <dbReference type="SAM" id="Phobius"/>
    </source>
</evidence>
<keyword evidence="5" id="KW-0677">Repeat</keyword>
<keyword evidence="4 10" id="KW-0812">Transmembrane</keyword>
<keyword evidence="17" id="KW-1185">Reference proteome</keyword>
<dbReference type="Proteomes" id="UP000256343">
    <property type="component" value="Unassembled WGS sequence"/>
</dbReference>
<reference evidence="15 16" key="1">
    <citation type="submission" date="2017-08" db="EMBL/GenBank/DDBJ databases">
        <authorList>
            <person name="de Groot N.N."/>
        </authorList>
    </citation>
    <scope>NUCLEOTIDE SEQUENCE [LARGE SCALE GENOMIC DNA]</scope>
    <source>
        <strain evidence="15 16">JA575</strain>
    </source>
</reference>
<dbReference type="Gene3D" id="3.10.580.10">
    <property type="entry name" value="CBS-domain"/>
    <property type="match status" value="1"/>
</dbReference>
<dbReference type="PANTHER" id="PTHR43099">
    <property type="entry name" value="UPF0053 PROTEIN YRKA"/>
    <property type="match status" value="1"/>
</dbReference>
<evidence type="ECO:0000313" key="15">
    <source>
        <dbReference type="EMBL" id="SSW91930.1"/>
    </source>
</evidence>
<feature type="domain" description="CNNM transmembrane" evidence="13">
    <location>
        <begin position="1"/>
        <end position="202"/>
    </location>
</feature>
<dbReference type="InterPro" id="IPR044751">
    <property type="entry name" value="Ion_transp-like_CBS"/>
</dbReference>
<dbReference type="RefSeq" id="WP_114358938.1">
    <property type="nucleotide sequence ID" value="NZ_QRDT01000015.1"/>
</dbReference>
<keyword evidence="3" id="KW-1003">Cell membrane</keyword>
<dbReference type="Pfam" id="PF00571">
    <property type="entry name" value="CBS"/>
    <property type="match status" value="2"/>
</dbReference>
<dbReference type="SMART" id="SM00116">
    <property type="entry name" value="CBS"/>
    <property type="match status" value="2"/>
</dbReference>
<dbReference type="Pfam" id="PF03471">
    <property type="entry name" value="CorC_HlyC"/>
    <property type="match status" value="1"/>
</dbReference>
<protein>
    <submittedName>
        <fullName evidence="15">CBS domain containing-hemolysin-like protein</fullName>
    </submittedName>
</protein>
<feature type="transmembrane region" description="Helical" evidence="11">
    <location>
        <begin position="103"/>
        <end position="120"/>
    </location>
</feature>
<evidence type="ECO:0000256" key="2">
    <source>
        <dbReference type="ARBA" id="ARBA00006446"/>
    </source>
</evidence>
<organism evidence="15 16">
    <name type="scientific">Rhodopseudomonas pentothenatexigens</name>
    <dbReference type="NCBI Taxonomy" id="999699"/>
    <lineage>
        <taxon>Bacteria</taxon>
        <taxon>Pseudomonadati</taxon>
        <taxon>Pseudomonadota</taxon>
        <taxon>Alphaproteobacteria</taxon>
        <taxon>Hyphomicrobiales</taxon>
        <taxon>Nitrobacteraceae</taxon>
        <taxon>Rhodopseudomonas</taxon>
    </lineage>
</organism>
<dbReference type="PROSITE" id="PS51371">
    <property type="entry name" value="CBS"/>
    <property type="match status" value="2"/>
</dbReference>
<evidence type="ECO:0000256" key="3">
    <source>
        <dbReference type="ARBA" id="ARBA00022475"/>
    </source>
</evidence>
<evidence type="ECO:0000259" key="12">
    <source>
        <dbReference type="PROSITE" id="PS51371"/>
    </source>
</evidence>
<dbReference type="EMBL" id="QRDT01000015">
    <property type="protein sequence ID" value="RED31277.1"/>
    <property type="molecule type" value="Genomic_DNA"/>
</dbReference>
<dbReference type="AlphaFoldDB" id="A0A336JQW1"/>
<gene>
    <name evidence="14" type="ORF">BJ125_11538</name>
    <name evidence="15" type="ORF">SAMN05892882_11538</name>
</gene>
<dbReference type="InterPro" id="IPR005170">
    <property type="entry name" value="Transptr-assoc_dom"/>
</dbReference>
<evidence type="ECO:0000256" key="5">
    <source>
        <dbReference type="ARBA" id="ARBA00022737"/>
    </source>
</evidence>
<evidence type="ECO:0000256" key="10">
    <source>
        <dbReference type="PROSITE-ProRule" id="PRU01193"/>
    </source>
</evidence>
<dbReference type="SUPFAM" id="SSF54631">
    <property type="entry name" value="CBS-domain pair"/>
    <property type="match status" value="1"/>
</dbReference>
<dbReference type="InterPro" id="IPR002550">
    <property type="entry name" value="CNNM"/>
</dbReference>
<feature type="transmembrane region" description="Helical" evidence="11">
    <location>
        <begin position="6"/>
        <end position="29"/>
    </location>
</feature>
<evidence type="ECO:0000256" key="8">
    <source>
        <dbReference type="ARBA" id="ARBA00023136"/>
    </source>
</evidence>
<evidence type="ECO:0000313" key="16">
    <source>
        <dbReference type="Proteomes" id="UP000252631"/>
    </source>
</evidence>
<reference evidence="14 17" key="2">
    <citation type="submission" date="2018-07" db="EMBL/GenBank/DDBJ databases">
        <title>Genomic Encyclopedia of Archaeal and Bacterial Type Strains, Phase II (KMG-II): from individual species to whole genera.</title>
        <authorList>
            <person name="Goeker M."/>
        </authorList>
    </citation>
    <scope>NUCLEOTIDE SEQUENCE [LARGE SCALE GENOMIC DNA]</scope>
    <source>
        <strain evidence="14 17">JA575</strain>
    </source>
</reference>
<evidence type="ECO:0000256" key="6">
    <source>
        <dbReference type="ARBA" id="ARBA00022989"/>
    </source>
</evidence>
<dbReference type="Proteomes" id="UP000252631">
    <property type="component" value="Unassembled WGS sequence"/>
</dbReference>
<feature type="domain" description="CBS" evidence="12">
    <location>
        <begin position="221"/>
        <end position="282"/>
    </location>
</feature>
<keyword evidence="8 10" id="KW-0472">Membrane</keyword>
<dbReference type="InterPro" id="IPR036318">
    <property type="entry name" value="FAD-bd_PCMH-like_sf"/>
</dbReference>
<dbReference type="EMBL" id="UFQQ01000015">
    <property type="protein sequence ID" value="SSW91930.1"/>
    <property type="molecule type" value="Genomic_DNA"/>
</dbReference>
<keyword evidence="7 9" id="KW-0129">CBS domain</keyword>
<dbReference type="PANTHER" id="PTHR43099:SF5">
    <property type="entry name" value="HLYC_CORC FAMILY TRANSPORTER"/>
    <property type="match status" value="1"/>
</dbReference>
<dbReference type="InterPro" id="IPR051676">
    <property type="entry name" value="UPF0053_domain"/>
</dbReference>
<evidence type="ECO:0000313" key="14">
    <source>
        <dbReference type="EMBL" id="RED31277.1"/>
    </source>
</evidence>
<dbReference type="OrthoDB" id="9797674at2"/>
<dbReference type="Pfam" id="PF01595">
    <property type="entry name" value="CNNM"/>
    <property type="match status" value="1"/>
</dbReference>
<dbReference type="InterPro" id="IPR000644">
    <property type="entry name" value="CBS_dom"/>
</dbReference>
<evidence type="ECO:0000256" key="4">
    <source>
        <dbReference type="ARBA" id="ARBA00022692"/>
    </source>
</evidence>
<dbReference type="InterPro" id="IPR016169">
    <property type="entry name" value="FAD-bd_PCMH_sub2"/>
</dbReference>
<dbReference type="InterPro" id="IPR046342">
    <property type="entry name" value="CBS_dom_sf"/>
</dbReference>
<comment type="similarity">
    <text evidence="2">Belongs to the UPF0053 family. Hemolysin C subfamily.</text>
</comment>
<name>A0A336JQW1_9BRAD</name>
<evidence type="ECO:0000256" key="1">
    <source>
        <dbReference type="ARBA" id="ARBA00004651"/>
    </source>
</evidence>
<comment type="subcellular location">
    <subcellularLocation>
        <location evidence="1">Cell membrane</location>
        <topology evidence="1">Multi-pass membrane protein</topology>
    </subcellularLocation>
</comment>
<accession>A0A336JQW1</accession>
<dbReference type="GO" id="GO:0050660">
    <property type="term" value="F:flavin adenine dinucleotide binding"/>
    <property type="evidence" value="ECO:0007669"/>
    <property type="project" value="InterPro"/>
</dbReference>
<dbReference type="PROSITE" id="PS51846">
    <property type="entry name" value="CNNM"/>
    <property type="match status" value="1"/>
</dbReference>
<dbReference type="GO" id="GO:0005886">
    <property type="term" value="C:plasma membrane"/>
    <property type="evidence" value="ECO:0007669"/>
    <property type="project" value="UniProtKB-SubCell"/>
</dbReference>